<name>A0A914C9C3_9BILA</name>
<feature type="region of interest" description="Disordered" evidence="1">
    <location>
        <begin position="43"/>
        <end position="77"/>
    </location>
</feature>
<sequence length="77" mass="9871">MLGICKDERRDERRHMVKRWEVNQEREVIDRPILNLRAKREWGERREGRREERRDERREGRREEFNRERGFQHGWGR</sequence>
<feature type="compositionally biased region" description="Basic and acidic residues" evidence="1">
    <location>
        <begin position="43"/>
        <end position="71"/>
    </location>
</feature>
<evidence type="ECO:0000313" key="2">
    <source>
        <dbReference type="Proteomes" id="UP000887540"/>
    </source>
</evidence>
<evidence type="ECO:0000313" key="3">
    <source>
        <dbReference type="WBParaSite" id="ACRNAN_Path_610.g2276.t1"/>
    </source>
</evidence>
<accession>A0A914C9C3</accession>
<proteinExistence type="predicted"/>
<dbReference type="WBParaSite" id="ACRNAN_Path_610.g2276.t1">
    <property type="protein sequence ID" value="ACRNAN_Path_610.g2276.t1"/>
    <property type="gene ID" value="ACRNAN_Path_610.g2276"/>
</dbReference>
<evidence type="ECO:0000256" key="1">
    <source>
        <dbReference type="SAM" id="MobiDB-lite"/>
    </source>
</evidence>
<keyword evidence="2" id="KW-1185">Reference proteome</keyword>
<dbReference type="Proteomes" id="UP000887540">
    <property type="component" value="Unplaced"/>
</dbReference>
<organism evidence="2 3">
    <name type="scientific">Acrobeloides nanus</name>
    <dbReference type="NCBI Taxonomy" id="290746"/>
    <lineage>
        <taxon>Eukaryota</taxon>
        <taxon>Metazoa</taxon>
        <taxon>Ecdysozoa</taxon>
        <taxon>Nematoda</taxon>
        <taxon>Chromadorea</taxon>
        <taxon>Rhabditida</taxon>
        <taxon>Tylenchina</taxon>
        <taxon>Cephalobomorpha</taxon>
        <taxon>Cephaloboidea</taxon>
        <taxon>Cephalobidae</taxon>
        <taxon>Acrobeloides</taxon>
    </lineage>
</organism>
<protein>
    <submittedName>
        <fullName evidence="3">Uncharacterized protein</fullName>
    </submittedName>
</protein>
<reference evidence="3" key="1">
    <citation type="submission" date="2022-11" db="UniProtKB">
        <authorList>
            <consortium name="WormBaseParasite"/>
        </authorList>
    </citation>
    <scope>IDENTIFICATION</scope>
</reference>
<dbReference type="AlphaFoldDB" id="A0A914C9C3"/>